<name>A0A392VXH5_9FABA</name>
<dbReference type="Proteomes" id="UP000265520">
    <property type="component" value="Unassembled WGS sequence"/>
</dbReference>
<feature type="compositionally biased region" description="Basic residues" evidence="1">
    <location>
        <begin position="41"/>
        <end position="58"/>
    </location>
</feature>
<feature type="compositionally biased region" description="Basic and acidic residues" evidence="1">
    <location>
        <begin position="28"/>
        <end position="40"/>
    </location>
</feature>
<keyword evidence="3" id="KW-1185">Reference proteome</keyword>
<feature type="compositionally biased region" description="Basic and acidic residues" evidence="1">
    <location>
        <begin position="1"/>
        <end position="10"/>
    </location>
</feature>
<comment type="caution">
    <text evidence="2">The sequence shown here is derived from an EMBL/GenBank/DDBJ whole genome shotgun (WGS) entry which is preliminary data.</text>
</comment>
<feature type="region of interest" description="Disordered" evidence="1">
    <location>
        <begin position="1"/>
        <end position="69"/>
    </location>
</feature>
<proteinExistence type="predicted"/>
<feature type="non-terminal residue" evidence="2">
    <location>
        <position position="1"/>
    </location>
</feature>
<evidence type="ECO:0000256" key="1">
    <source>
        <dbReference type="SAM" id="MobiDB-lite"/>
    </source>
</evidence>
<accession>A0A392VXH5</accession>
<evidence type="ECO:0000313" key="2">
    <source>
        <dbReference type="EMBL" id="MCI92179.1"/>
    </source>
</evidence>
<dbReference type="AlphaFoldDB" id="A0A392VXH5"/>
<dbReference type="EMBL" id="LXQA011293121">
    <property type="protein sequence ID" value="MCI92179.1"/>
    <property type="molecule type" value="Genomic_DNA"/>
</dbReference>
<feature type="non-terminal residue" evidence="2">
    <location>
        <position position="69"/>
    </location>
</feature>
<organism evidence="2 3">
    <name type="scientific">Trifolium medium</name>
    <dbReference type="NCBI Taxonomy" id="97028"/>
    <lineage>
        <taxon>Eukaryota</taxon>
        <taxon>Viridiplantae</taxon>
        <taxon>Streptophyta</taxon>
        <taxon>Embryophyta</taxon>
        <taxon>Tracheophyta</taxon>
        <taxon>Spermatophyta</taxon>
        <taxon>Magnoliopsida</taxon>
        <taxon>eudicotyledons</taxon>
        <taxon>Gunneridae</taxon>
        <taxon>Pentapetalae</taxon>
        <taxon>rosids</taxon>
        <taxon>fabids</taxon>
        <taxon>Fabales</taxon>
        <taxon>Fabaceae</taxon>
        <taxon>Papilionoideae</taxon>
        <taxon>50 kb inversion clade</taxon>
        <taxon>NPAAA clade</taxon>
        <taxon>Hologalegina</taxon>
        <taxon>IRL clade</taxon>
        <taxon>Trifolieae</taxon>
        <taxon>Trifolium</taxon>
    </lineage>
</organism>
<sequence>SDAQVDKGKEPVVSTTAADTPKRKRAGKERIENVKEQKKEKLTKKPRTQKKKAPKIVRKLVIQEEDNEA</sequence>
<protein>
    <submittedName>
        <fullName evidence="2">Uncharacterized protein</fullName>
    </submittedName>
</protein>
<reference evidence="2 3" key="1">
    <citation type="journal article" date="2018" name="Front. Plant Sci.">
        <title>Red Clover (Trifolium pratense) and Zigzag Clover (T. medium) - A Picture of Genomic Similarities and Differences.</title>
        <authorList>
            <person name="Dluhosova J."/>
            <person name="Istvanek J."/>
            <person name="Nedelnik J."/>
            <person name="Repkova J."/>
        </authorList>
    </citation>
    <scope>NUCLEOTIDE SEQUENCE [LARGE SCALE GENOMIC DNA]</scope>
    <source>
        <strain evidence="3">cv. 10/8</strain>
        <tissue evidence="2">Leaf</tissue>
    </source>
</reference>
<evidence type="ECO:0000313" key="3">
    <source>
        <dbReference type="Proteomes" id="UP000265520"/>
    </source>
</evidence>